<dbReference type="Pfam" id="PF06974">
    <property type="entry name" value="WS_DGAT_C"/>
    <property type="match status" value="1"/>
</dbReference>
<dbReference type="InterPro" id="IPR014292">
    <property type="entry name" value="Acyl_transf_WS/DGAT"/>
</dbReference>
<dbReference type="PANTHER" id="PTHR31650:SF1">
    <property type="entry name" value="WAX ESTER SYNTHASE_DIACYLGLYCEROL ACYLTRANSFERASE 4-RELATED"/>
    <property type="match status" value="1"/>
</dbReference>
<dbReference type="GO" id="GO:0005886">
    <property type="term" value="C:plasma membrane"/>
    <property type="evidence" value="ECO:0007669"/>
    <property type="project" value="TreeGrafter"/>
</dbReference>
<keyword evidence="5 11" id="KW-0444">Lipid biosynthesis</keyword>
<evidence type="ECO:0000256" key="11">
    <source>
        <dbReference type="RuleBase" id="RU361241"/>
    </source>
</evidence>
<comment type="similarity">
    <text evidence="3 11">Belongs to the long-chain O-acyltransferase family.</text>
</comment>
<dbReference type="PANTHER" id="PTHR31650">
    <property type="entry name" value="O-ACYLTRANSFERASE (WSD1-LIKE) FAMILY PROTEIN"/>
    <property type="match status" value="1"/>
</dbReference>
<dbReference type="InterPro" id="IPR045034">
    <property type="entry name" value="O-acyltransferase_WSD1-like"/>
</dbReference>
<comment type="pathway">
    <text evidence="2">Lipid metabolism.</text>
</comment>
<gene>
    <name evidence="14" type="ORF">A3K89_15720</name>
</gene>
<evidence type="ECO:0000256" key="3">
    <source>
        <dbReference type="ARBA" id="ARBA00009587"/>
    </source>
</evidence>
<evidence type="ECO:0000256" key="4">
    <source>
        <dbReference type="ARBA" id="ARBA00013244"/>
    </source>
</evidence>
<comment type="caution">
    <text evidence="14">The sequence shown here is derived from an EMBL/GenBank/DDBJ whole genome shotgun (WGS) entry which is preliminary data.</text>
</comment>
<comment type="catalytic activity">
    <reaction evidence="10 11">
        <text>an acyl-CoA + a 1,2-diacyl-sn-glycerol = a triacyl-sn-glycerol + CoA</text>
        <dbReference type="Rhea" id="RHEA:10868"/>
        <dbReference type="ChEBI" id="CHEBI:17815"/>
        <dbReference type="ChEBI" id="CHEBI:57287"/>
        <dbReference type="ChEBI" id="CHEBI:58342"/>
        <dbReference type="ChEBI" id="CHEBI:64615"/>
        <dbReference type="EC" id="2.3.1.20"/>
    </reaction>
</comment>
<dbReference type="RefSeq" id="WP_068421495.1">
    <property type="nucleotide sequence ID" value="NZ_LVHI01000003.1"/>
</dbReference>
<proteinExistence type="inferred from homology"/>
<evidence type="ECO:0000259" key="13">
    <source>
        <dbReference type="Pfam" id="PF06974"/>
    </source>
</evidence>
<name>A0A177YMG7_9NOCA</name>
<protein>
    <recommendedName>
        <fullName evidence="4 11">Diacylglycerol O-acyltransferase</fullName>
        <ecNumber evidence="4 11">2.3.1.20</ecNumber>
    </recommendedName>
</protein>
<keyword evidence="15" id="KW-1185">Reference proteome</keyword>
<dbReference type="EMBL" id="LVHI01000003">
    <property type="protein sequence ID" value="OAK56703.1"/>
    <property type="molecule type" value="Genomic_DNA"/>
</dbReference>
<dbReference type="GO" id="GO:0004144">
    <property type="term" value="F:diacylglycerol O-acyltransferase activity"/>
    <property type="evidence" value="ECO:0007669"/>
    <property type="project" value="UniProtKB-EC"/>
</dbReference>
<accession>A0A177YMG7</accession>
<dbReference type="GO" id="GO:0006071">
    <property type="term" value="P:glycerol metabolic process"/>
    <property type="evidence" value="ECO:0007669"/>
    <property type="project" value="UniProtKB-KW"/>
</dbReference>
<dbReference type="EC" id="2.3.1.20" evidence="4 11"/>
<reference evidence="14 15" key="1">
    <citation type="submission" date="2016-03" db="EMBL/GenBank/DDBJ databases">
        <title>Genome sequence of Rhodococcus kyotonensis KB10.</title>
        <authorList>
            <person name="Jeong H."/>
            <person name="Hong C.E."/>
            <person name="Jo S.H."/>
            <person name="Park J.M."/>
        </authorList>
    </citation>
    <scope>NUCLEOTIDE SEQUENCE [LARGE SCALE GENOMIC DNA]</scope>
    <source>
        <strain evidence="14 15">KB10</strain>
    </source>
</reference>
<evidence type="ECO:0000256" key="1">
    <source>
        <dbReference type="ARBA" id="ARBA00004771"/>
    </source>
</evidence>
<dbReference type="Proteomes" id="UP000077519">
    <property type="component" value="Unassembled WGS sequence"/>
</dbReference>
<evidence type="ECO:0000256" key="7">
    <source>
        <dbReference type="ARBA" id="ARBA00022798"/>
    </source>
</evidence>
<dbReference type="InterPro" id="IPR004255">
    <property type="entry name" value="O-acyltransferase_WSD1_N"/>
</dbReference>
<dbReference type="GO" id="GO:0001666">
    <property type="term" value="P:response to hypoxia"/>
    <property type="evidence" value="ECO:0007669"/>
    <property type="project" value="TreeGrafter"/>
</dbReference>
<dbReference type="SUPFAM" id="SSF52777">
    <property type="entry name" value="CoA-dependent acyltransferases"/>
    <property type="match status" value="1"/>
</dbReference>
<keyword evidence="7 11" id="KW-0319">Glycerol metabolism</keyword>
<evidence type="ECO:0000256" key="5">
    <source>
        <dbReference type="ARBA" id="ARBA00022516"/>
    </source>
</evidence>
<keyword evidence="9 11" id="KW-0012">Acyltransferase</keyword>
<evidence type="ECO:0000256" key="6">
    <source>
        <dbReference type="ARBA" id="ARBA00022679"/>
    </source>
</evidence>
<dbReference type="GO" id="GO:0019432">
    <property type="term" value="P:triglyceride biosynthetic process"/>
    <property type="evidence" value="ECO:0007669"/>
    <property type="project" value="UniProtKB-UniPathway"/>
</dbReference>
<evidence type="ECO:0000259" key="12">
    <source>
        <dbReference type="Pfam" id="PF03007"/>
    </source>
</evidence>
<comment type="pathway">
    <text evidence="1 11">Glycerolipid metabolism; triacylglycerol biosynthesis.</text>
</comment>
<dbReference type="UniPathway" id="UPA00282"/>
<organism evidence="14 15">
    <name type="scientific">Rhodococcoides kyotonense</name>
    <dbReference type="NCBI Taxonomy" id="398843"/>
    <lineage>
        <taxon>Bacteria</taxon>
        <taxon>Bacillati</taxon>
        <taxon>Actinomycetota</taxon>
        <taxon>Actinomycetes</taxon>
        <taxon>Mycobacteriales</taxon>
        <taxon>Nocardiaceae</taxon>
        <taxon>Rhodococcoides</taxon>
    </lineage>
</organism>
<evidence type="ECO:0000313" key="14">
    <source>
        <dbReference type="EMBL" id="OAK56703.1"/>
    </source>
</evidence>
<feature type="domain" description="O-acyltransferase WSD1-like N-terminal" evidence="12">
    <location>
        <begin position="5"/>
        <end position="270"/>
    </location>
</feature>
<dbReference type="Pfam" id="PF03007">
    <property type="entry name" value="WS_DGAT_cat"/>
    <property type="match status" value="1"/>
</dbReference>
<keyword evidence="6 11" id="KW-0808">Transferase</keyword>
<keyword evidence="8 11" id="KW-0443">Lipid metabolism</keyword>
<feature type="domain" description="O-acyltransferase WSD1 C-terminal" evidence="13">
    <location>
        <begin position="339"/>
        <end position="481"/>
    </location>
</feature>
<evidence type="ECO:0000256" key="8">
    <source>
        <dbReference type="ARBA" id="ARBA00023098"/>
    </source>
</evidence>
<evidence type="ECO:0000256" key="2">
    <source>
        <dbReference type="ARBA" id="ARBA00005189"/>
    </source>
</evidence>
<dbReference type="NCBIfam" id="TIGR02946">
    <property type="entry name" value="acyl_WS_DGAT"/>
    <property type="match status" value="1"/>
</dbReference>
<evidence type="ECO:0000256" key="10">
    <source>
        <dbReference type="ARBA" id="ARBA00048109"/>
    </source>
</evidence>
<dbReference type="GO" id="GO:0051701">
    <property type="term" value="P:biological process involved in interaction with host"/>
    <property type="evidence" value="ECO:0007669"/>
    <property type="project" value="TreeGrafter"/>
</dbReference>
<dbReference type="InterPro" id="IPR009721">
    <property type="entry name" value="O-acyltransferase_WSD1_C"/>
</dbReference>
<evidence type="ECO:0000313" key="15">
    <source>
        <dbReference type="Proteomes" id="UP000077519"/>
    </source>
</evidence>
<dbReference type="GO" id="GO:0071731">
    <property type="term" value="P:response to nitric oxide"/>
    <property type="evidence" value="ECO:0007669"/>
    <property type="project" value="TreeGrafter"/>
</dbReference>
<evidence type="ECO:0000256" key="9">
    <source>
        <dbReference type="ARBA" id="ARBA00023315"/>
    </source>
</evidence>
<dbReference type="AlphaFoldDB" id="A0A177YMG7"/>
<sequence>MATRLTTQDASFYFLEASSTPMHLGSLAVFRTPRSGFSYESLLSLVEQRLILVPRYRQKVREVAFGLARPVWVDDPDFDITYHIRRSALPKPGSDEQLHDLVARLTSRPLDRTRPLWEMYLVEGLSKNRFAIFTKSHSALVDGEKALEIGQVILDASKSPPPMAEELWMPASEPKESALVLDAITEMIVRPSEGIEMIKGVARGFAGVASEAVQATGKVLSAVRTAAQVAPSSPLNAPISRNRRFAVAKTELSDYRKIHTRFDCSINDVVLAVVTGALRNWLLSRGEPVTASSTVRAMVPMSVYVSAARAAYDEYTDGPTGEHESDAVLSAVESQRSEVSSFLVDLPVGEPNAVVRLSHIAHATEAHEKQSPGVTAHTLMRISGFAPASLHAMGARAGSRLSQRLFNLIITNAPGPQFPLYVGGARMLEMFPVSPLFENQALSIGLTSYDGNVFYGLNADRGAMPDVDVVTALILESLEELIDASNESRV</sequence>